<evidence type="ECO:0000259" key="7">
    <source>
        <dbReference type="Pfam" id="PF08244"/>
    </source>
</evidence>
<dbReference type="CDD" id="cd18625">
    <property type="entry name" value="GH32_BfrA-like"/>
    <property type="match status" value="1"/>
</dbReference>
<dbReference type="InterPro" id="IPR013320">
    <property type="entry name" value="ConA-like_dom_sf"/>
</dbReference>
<reference evidence="8 9" key="1">
    <citation type="submission" date="2019-01" db="EMBL/GenBank/DDBJ databases">
        <title>PMF-metabolizing Aryl O-demethylase.</title>
        <authorList>
            <person name="Kim M."/>
        </authorList>
    </citation>
    <scope>NUCLEOTIDE SEQUENCE [LARGE SCALE GENOMIC DNA]</scope>
    <source>
        <strain evidence="8 9">PMF1</strain>
    </source>
</reference>
<dbReference type="PANTHER" id="PTHR43101:SF1">
    <property type="entry name" value="BETA-FRUCTOSIDASE"/>
    <property type="match status" value="1"/>
</dbReference>
<dbReference type="KEGG" id="bpro:PMF13cell1_04826"/>
<dbReference type="InterPro" id="IPR023296">
    <property type="entry name" value="Glyco_hydro_beta-prop_sf"/>
</dbReference>
<dbReference type="GO" id="GO:0004564">
    <property type="term" value="F:beta-fructofuranosidase activity"/>
    <property type="evidence" value="ECO:0007669"/>
    <property type="project" value="UniProtKB-EC"/>
</dbReference>
<evidence type="ECO:0000313" key="9">
    <source>
        <dbReference type="Proteomes" id="UP000289794"/>
    </source>
</evidence>
<feature type="domain" description="Glycosyl hydrolase family 32 N-terminal" evidence="6">
    <location>
        <begin position="111"/>
        <end position="411"/>
    </location>
</feature>
<dbReference type="InterPro" id="IPR018053">
    <property type="entry name" value="Glyco_hydro_32_AS"/>
</dbReference>
<accession>A0A4P6M6L7</accession>
<evidence type="ECO:0000256" key="2">
    <source>
        <dbReference type="ARBA" id="ARBA00012758"/>
    </source>
</evidence>
<dbReference type="InterPro" id="IPR013148">
    <property type="entry name" value="Glyco_hydro_32_N"/>
</dbReference>
<name>A0A4P6M6L7_9FIRM</name>
<dbReference type="RefSeq" id="WP_130182398.1">
    <property type="nucleotide sequence ID" value="NZ_CP035945.1"/>
</dbReference>
<evidence type="ECO:0000313" key="8">
    <source>
        <dbReference type="EMBL" id="QBE99253.1"/>
    </source>
</evidence>
<keyword evidence="3 5" id="KW-0378">Hydrolase</keyword>
<comment type="similarity">
    <text evidence="1 5">Belongs to the glycosyl hydrolase 32 family.</text>
</comment>
<dbReference type="PROSITE" id="PS00609">
    <property type="entry name" value="GLYCOSYL_HYDROL_F32"/>
    <property type="match status" value="1"/>
</dbReference>
<dbReference type="InterPro" id="IPR013189">
    <property type="entry name" value="Glyco_hydro_32_C"/>
</dbReference>
<evidence type="ECO:0000256" key="1">
    <source>
        <dbReference type="ARBA" id="ARBA00009902"/>
    </source>
</evidence>
<gene>
    <name evidence="8" type="primary">bfrA_2</name>
    <name evidence="8" type="ORF">PMF13cell1_04826</name>
</gene>
<dbReference type="EMBL" id="CP035945">
    <property type="protein sequence ID" value="QBE99253.1"/>
    <property type="molecule type" value="Genomic_DNA"/>
</dbReference>
<dbReference type="Gene3D" id="2.115.10.20">
    <property type="entry name" value="Glycosyl hydrolase domain, family 43"/>
    <property type="match status" value="1"/>
</dbReference>
<feature type="domain" description="Glycosyl hydrolase family 32 C-terminal" evidence="7">
    <location>
        <begin position="495"/>
        <end position="529"/>
    </location>
</feature>
<dbReference type="SMART" id="SM00640">
    <property type="entry name" value="Glyco_32"/>
    <property type="match status" value="1"/>
</dbReference>
<dbReference type="PANTHER" id="PTHR43101">
    <property type="entry name" value="BETA-FRUCTOSIDASE"/>
    <property type="match status" value="1"/>
</dbReference>
<dbReference type="Pfam" id="PF08244">
    <property type="entry name" value="Glyco_hydro_32C"/>
    <property type="match status" value="1"/>
</dbReference>
<sequence>MIQTGEYTCLEILARSVKGKEGYVVLKNAEGRESTYVAGRKYYKWLKIPVDRQTGYELAVQNAEISLAYLSGCEKILERGICYIDPEEGGQCLSGSETAAYYDTPYREQYHFAPWKNWMNDPNGLCWYQGYYHMYYQYNPHGQEWSNMYWGHAASPDLVHWTHLPIVLEPQKEVLEQADVQKGGAFSGSAVVLEDEVVFYLTRHLGPMEDGEETVQQQWMTRSRDMLEFGPEKLVIGEGPKGASFDFRDPKVLKIGDMWYMVLASAMNGQAAILLYKSGDMEHWSYVKPLLTEKEEGIRCFECPDFFSLDGCYVAWGALMCHKDPGGRFQMSRYYIGEFKDENFSVESTGWYDFGSNCYAMQSFEHEGRRIAIGWISDFYGEHVKAEDSAYGSATIPRVLHVKEHKLYMTPVEEIYTLKGEKLYTGEKENICLQQITGNSFYAGISFAGDTDFNLLLGRDGKKKIRFVKENGFAGIRTSGVKSETVKFPADVDVIRNMEIFVDRRVVEIYLNGGEAAGTKLFYNSNTDGCFILEAEEPEKIERAEVSMMRSVWQ</sequence>
<evidence type="ECO:0000256" key="5">
    <source>
        <dbReference type="RuleBase" id="RU362110"/>
    </source>
</evidence>
<evidence type="ECO:0000256" key="4">
    <source>
        <dbReference type="ARBA" id="ARBA00023295"/>
    </source>
</evidence>
<dbReference type="Gene3D" id="2.60.120.560">
    <property type="entry name" value="Exo-inulinase, domain 1"/>
    <property type="match status" value="1"/>
</dbReference>
<organism evidence="8 9">
    <name type="scientific">Blautia producta</name>
    <dbReference type="NCBI Taxonomy" id="33035"/>
    <lineage>
        <taxon>Bacteria</taxon>
        <taxon>Bacillati</taxon>
        <taxon>Bacillota</taxon>
        <taxon>Clostridia</taxon>
        <taxon>Lachnospirales</taxon>
        <taxon>Lachnospiraceae</taxon>
        <taxon>Blautia</taxon>
    </lineage>
</organism>
<dbReference type="EC" id="3.2.1.26" evidence="2"/>
<protein>
    <recommendedName>
        <fullName evidence="2">beta-fructofuranosidase</fullName>
        <ecNumber evidence="2">3.2.1.26</ecNumber>
    </recommendedName>
</protein>
<dbReference type="Pfam" id="PF00251">
    <property type="entry name" value="Glyco_hydro_32N"/>
    <property type="match status" value="1"/>
</dbReference>
<dbReference type="AlphaFoldDB" id="A0A4P6M6L7"/>
<dbReference type="SUPFAM" id="SSF49899">
    <property type="entry name" value="Concanavalin A-like lectins/glucanases"/>
    <property type="match status" value="1"/>
</dbReference>
<dbReference type="InterPro" id="IPR001362">
    <property type="entry name" value="Glyco_hydro_32"/>
</dbReference>
<dbReference type="Proteomes" id="UP000289794">
    <property type="component" value="Chromosome"/>
</dbReference>
<evidence type="ECO:0000256" key="3">
    <source>
        <dbReference type="ARBA" id="ARBA00022801"/>
    </source>
</evidence>
<keyword evidence="4 5" id="KW-0326">Glycosidase</keyword>
<proteinExistence type="inferred from homology"/>
<dbReference type="SUPFAM" id="SSF75005">
    <property type="entry name" value="Arabinanase/levansucrase/invertase"/>
    <property type="match status" value="1"/>
</dbReference>
<dbReference type="GO" id="GO:0005975">
    <property type="term" value="P:carbohydrate metabolic process"/>
    <property type="evidence" value="ECO:0007669"/>
    <property type="project" value="InterPro"/>
</dbReference>
<dbReference type="InterPro" id="IPR051214">
    <property type="entry name" value="GH32_Enzymes"/>
</dbReference>
<evidence type="ECO:0000259" key="6">
    <source>
        <dbReference type="Pfam" id="PF00251"/>
    </source>
</evidence>